<keyword evidence="14" id="KW-1185">Reference proteome</keyword>
<feature type="domain" description="RING-type" evidence="13">
    <location>
        <begin position="381"/>
        <end position="416"/>
    </location>
</feature>
<evidence type="ECO:0000256" key="3">
    <source>
        <dbReference type="ARBA" id="ARBA00004906"/>
    </source>
</evidence>
<sequence>MLVLVSLPGSVVIELDASPKDIGQECLDQLCAKMNVIEVDYFGLQYTGRKGETLWLNLRNPLNAQLTGPPPFRLQLRVKFFVQPHLVLQETARHIFYLHVKNDLSEGKLDASTVQAAKLCALIAQAESGDYSKDKSQYNFYPHYIPNWPTTFSTNVVMEHRKLAGMNRGAAEYRVLQEASACENFGMEYHEVRNNVGQPMKLGVGPNGLTIYEDDYTFVQSVSFALIKMATHTNKCFFLTILGPTGDTMMLGFKLMSTKAAEGLYRAVTEKHAFYRCETVRQAVRTQYSRDFKGTIVALFNDKTNLGKKYVFDIQRTCREVYDHARRLIHSTGKAISLPSTPTMSSSRTSLRDRSFSDSMDSLDSKQLREKLRKIQESMLCKVCMDADISTAFCPCGHLVCCGVCAACCDKCPLCRSSVEHTQHIFLPSSTDMNEIEE</sequence>
<dbReference type="Gene3D" id="2.30.29.30">
    <property type="entry name" value="Pleckstrin-homology domain (PH domain)/Phosphotyrosine-binding domain (PTB)"/>
    <property type="match status" value="1"/>
</dbReference>
<dbReference type="InterPro" id="IPR000299">
    <property type="entry name" value="FERM_domain"/>
</dbReference>
<keyword evidence="6" id="KW-0808">Transferase</keyword>
<feature type="region of interest" description="Disordered" evidence="11">
    <location>
        <begin position="339"/>
        <end position="358"/>
    </location>
</feature>
<evidence type="ECO:0000256" key="2">
    <source>
        <dbReference type="ARBA" id="ARBA00004496"/>
    </source>
</evidence>
<dbReference type="Pfam" id="PF09380">
    <property type="entry name" value="FERM_C"/>
    <property type="match status" value="1"/>
</dbReference>
<evidence type="ECO:0000256" key="10">
    <source>
        <dbReference type="PROSITE-ProRule" id="PRU00175"/>
    </source>
</evidence>
<dbReference type="PROSITE" id="PS50057">
    <property type="entry name" value="FERM_3"/>
    <property type="match status" value="1"/>
</dbReference>
<keyword evidence="5" id="KW-0963">Cytoplasm</keyword>
<dbReference type="RefSeq" id="XP_002733818.1">
    <property type="nucleotide sequence ID" value="XM_002733772.2"/>
</dbReference>
<dbReference type="CDD" id="cd13195">
    <property type="entry name" value="FERM_C_MYLIP_IDOL"/>
    <property type="match status" value="1"/>
</dbReference>
<evidence type="ECO:0000259" key="13">
    <source>
        <dbReference type="PROSITE" id="PS50089"/>
    </source>
</evidence>
<dbReference type="InterPro" id="IPR029071">
    <property type="entry name" value="Ubiquitin-like_domsf"/>
</dbReference>
<feature type="compositionally biased region" description="Low complexity" evidence="11">
    <location>
        <begin position="339"/>
        <end position="349"/>
    </location>
</feature>
<proteinExistence type="predicted"/>
<evidence type="ECO:0000256" key="11">
    <source>
        <dbReference type="SAM" id="MobiDB-lite"/>
    </source>
</evidence>
<evidence type="ECO:0000313" key="15">
    <source>
        <dbReference type="RefSeq" id="XP_002733818.1"/>
    </source>
</evidence>
<evidence type="ECO:0000256" key="6">
    <source>
        <dbReference type="ARBA" id="ARBA00022679"/>
    </source>
</evidence>
<dbReference type="CDD" id="cd14473">
    <property type="entry name" value="FERM_B-lobe"/>
    <property type="match status" value="1"/>
</dbReference>
<evidence type="ECO:0000256" key="5">
    <source>
        <dbReference type="ARBA" id="ARBA00022490"/>
    </source>
</evidence>
<gene>
    <name evidence="15" type="primary">LOC100373615</name>
</gene>
<evidence type="ECO:0000256" key="4">
    <source>
        <dbReference type="ARBA" id="ARBA00012483"/>
    </source>
</evidence>
<evidence type="ECO:0000256" key="9">
    <source>
        <dbReference type="ARBA" id="ARBA00022833"/>
    </source>
</evidence>
<dbReference type="InterPro" id="IPR018980">
    <property type="entry name" value="FERM_PH-like_C"/>
</dbReference>
<accession>A0ABM0GNF8</accession>
<evidence type="ECO:0000259" key="12">
    <source>
        <dbReference type="PROSITE" id="PS50057"/>
    </source>
</evidence>
<dbReference type="EC" id="2.3.2.27" evidence="4"/>
<dbReference type="InterPro" id="IPR013083">
    <property type="entry name" value="Znf_RING/FYVE/PHD"/>
</dbReference>
<dbReference type="Pfam" id="PF09379">
    <property type="entry name" value="FERM_N"/>
    <property type="match status" value="1"/>
</dbReference>
<dbReference type="SUPFAM" id="SSF47031">
    <property type="entry name" value="Second domain of FERM"/>
    <property type="match status" value="1"/>
</dbReference>
<evidence type="ECO:0000256" key="7">
    <source>
        <dbReference type="ARBA" id="ARBA00022771"/>
    </source>
</evidence>
<dbReference type="Gene3D" id="3.30.40.10">
    <property type="entry name" value="Zinc/RING finger domain, C3HC4 (zinc finger)"/>
    <property type="match status" value="1"/>
</dbReference>
<keyword evidence="8" id="KW-0833">Ubl conjugation pathway</keyword>
<dbReference type="InterPro" id="IPR035963">
    <property type="entry name" value="FERM_2"/>
</dbReference>
<dbReference type="SMART" id="SM01196">
    <property type="entry name" value="FERM_C"/>
    <property type="match status" value="1"/>
</dbReference>
<dbReference type="Pfam" id="PF00373">
    <property type="entry name" value="FERM_M"/>
    <property type="match status" value="1"/>
</dbReference>
<feature type="domain" description="FERM" evidence="12">
    <location>
        <begin position="1"/>
        <end position="279"/>
    </location>
</feature>
<dbReference type="InterPro" id="IPR019749">
    <property type="entry name" value="Band_41_domain"/>
</dbReference>
<keyword evidence="7 10" id="KW-0479">Metal-binding</keyword>
<dbReference type="Pfam" id="PF13920">
    <property type="entry name" value="zf-C3HC4_3"/>
    <property type="match status" value="1"/>
</dbReference>
<keyword evidence="7 10" id="KW-0863">Zinc-finger</keyword>
<comment type="catalytic activity">
    <reaction evidence="1">
        <text>S-ubiquitinyl-[E2 ubiquitin-conjugating enzyme]-L-cysteine + [acceptor protein]-L-lysine = [E2 ubiquitin-conjugating enzyme]-L-cysteine + N(6)-ubiquitinyl-[acceptor protein]-L-lysine.</text>
        <dbReference type="EC" id="2.3.2.27"/>
    </reaction>
</comment>
<dbReference type="SUPFAM" id="SSF50729">
    <property type="entry name" value="PH domain-like"/>
    <property type="match status" value="1"/>
</dbReference>
<protein>
    <recommendedName>
        <fullName evidence="4">RING-type E3 ubiquitin transferase</fullName>
        <ecNumber evidence="4">2.3.2.27</ecNumber>
    </recommendedName>
</protein>
<name>A0ABM0GNF8_SACKO</name>
<dbReference type="CDD" id="cd17104">
    <property type="entry name" value="FERM_F1_MYLIP"/>
    <property type="match status" value="1"/>
</dbReference>
<reference evidence="15" key="1">
    <citation type="submission" date="2025-08" db="UniProtKB">
        <authorList>
            <consortium name="RefSeq"/>
        </authorList>
    </citation>
    <scope>IDENTIFICATION</scope>
    <source>
        <tissue evidence="15">Testes</tissue>
    </source>
</reference>
<evidence type="ECO:0000256" key="8">
    <source>
        <dbReference type="ARBA" id="ARBA00022786"/>
    </source>
</evidence>
<dbReference type="InterPro" id="IPR018979">
    <property type="entry name" value="FERM_N"/>
</dbReference>
<dbReference type="PRINTS" id="PR00935">
    <property type="entry name" value="BAND41"/>
</dbReference>
<dbReference type="InterPro" id="IPR041790">
    <property type="entry name" value="MYLIP_FERM_C"/>
</dbReference>
<dbReference type="SUPFAM" id="SSF54236">
    <property type="entry name" value="Ubiquitin-like"/>
    <property type="match status" value="1"/>
</dbReference>
<comment type="pathway">
    <text evidence="3">Protein modification; protein ubiquitination.</text>
</comment>
<organism evidence="14 15">
    <name type="scientific">Saccoglossus kowalevskii</name>
    <name type="common">Acorn worm</name>
    <dbReference type="NCBI Taxonomy" id="10224"/>
    <lineage>
        <taxon>Eukaryota</taxon>
        <taxon>Metazoa</taxon>
        <taxon>Hemichordata</taxon>
        <taxon>Enteropneusta</taxon>
        <taxon>Harrimaniidae</taxon>
        <taxon>Saccoglossus</taxon>
    </lineage>
</organism>
<dbReference type="InterPro" id="IPR001841">
    <property type="entry name" value="Znf_RING"/>
</dbReference>
<dbReference type="PROSITE" id="PS50089">
    <property type="entry name" value="ZF_RING_2"/>
    <property type="match status" value="1"/>
</dbReference>
<comment type="subcellular location">
    <subcellularLocation>
        <location evidence="2">Cytoplasm</location>
    </subcellularLocation>
</comment>
<dbReference type="PANTHER" id="PTHR23280">
    <property type="entry name" value="4.1 G PROTEIN"/>
    <property type="match status" value="1"/>
</dbReference>
<dbReference type="SMART" id="SM00295">
    <property type="entry name" value="B41"/>
    <property type="match status" value="1"/>
</dbReference>
<dbReference type="InterPro" id="IPR011993">
    <property type="entry name" value="PH-like_dom_sf"/>
</dbReference>
<dbReference type="Proteomes" id="UP000694865">
    <property type="component" value="Unplaced"/>
</dbReference>
<evidence type="ECO:0000256" key="1">
    <source>
        <dbReference type="ARBA" id="ARBA00000900"/>
    </source>
</evidence>
<keyword evidence="9" id="KW-0862">Zinc</keyword>
<dbReference type="InterPro" id="IPR014352">
    <property type="entry name" value="FERM/acyl-CoA-bd_prot_sf"/>
</dbReference>
<dbReference type="InterPro" id="IPR019748">
    <property type="entry name" value="FERM_central"/>
</dbReference>
<dbReference type="Gene3D" id="3.10.20.90">
    <property type="entry name" value="Phosphatidylinositol 3-kinase Catalytic Subunit, Chain A, domain 1"/>
    <property type="match status" value="1"/>
</dbReference>
<evidence type="ECO:0000313" key="14">
    <source>
        <dbReference type="Proteomes" id="UP000694865"/>
    </source>
</evidence>
<dbReference type="Gene3D" id="1.20.80.10">
    <property type="match status" value="1"/>
</dbReference>
<dbReference type="GeneID" id="100373615"/>
<dbReference type="PANTHER" id="PTHR23280:SF13">
    <property type="entry name" value="E3 UBIQUITIN-PROTEIN LIGASE MYLIP"/>
    <property type="match status" value="1"/>
</dbReference>